<dbReference type="Proteomes" id="UP001208938">
    <property type="component" value="Unassembled WGS sequence"/>
</dbReference>
<gene>
    <name evidence="1" type="ORF">OKW52_10190</name>
</gene>
<evidence type="ECO:0000313" key="1">
    <source>
        <dbReference type="EMBL" id="MCW1932614.1"/>
    </source>
</evidence>
<dbReference type="EMBL" id="JAPDFL010000001">
    <property type="protein sequence ID" value="MCW1932614.1"/>
    <property type="molecule type" value="Genomic_DNA"/>
</dbReference>
<reference evidence="1 2" key="1">
    <citation type="submission" date="2022-10" db="EMBL/GenBank/DDBJ databases">
        <title>Pararhodobacter sp. nov., isolated from marine algae.</title>
        <authorList>
            <person name="Choi B.J."/>
            <person name="Kim J.M."/>
            <person name="Lee J.K."/>
            <person name="Choi D.G."/>
            <person name="Jeon C.O."/>
        </authorList>
    </citation>
    <scope>NUCLEOTIDE SEQUENCE [LARGE SCALE GENOMIC DNA]</scope>
    <source>
        <strain evidence="1 2">ZQ420</strain>
    </source>
</reference>
<keyword evidence="2" id="KW-1185">Reference proteome</keyword>
<name>A0ABT3GYK2_9RHOB</name>
<accession>A0ABT3GYK2</accession>
<evidence type="ECO:0000313" key="2">
    <source>
        <dbReference type="Proteomes" id="UP001208938"/>
    </source>
</evidence>
<sequence length="58" mass="6681">MTQVFLKVHYPLWRLRAARLVIHALGAIEWLFPGSINCDRWTEGLSSFVARGVKIKVE</sequence>
<protein>
    <submittedName>
        <fullName evidence="1">Uncharacterized protein</fullName>
    </submittedName>
</protein>
<dbReference type="RefSeq" id="WP_264505600.1">
    <property type="nucleotide sequence ID" value="NZ_JAPDFL010000001.1"/>
</dbReference>
<proteinExistence type="predicted"/>
<comment type="caution">
    <text evidence="1">The sequence shown here is derived from an EMBL/GenBank/DDBJ whole genome shotgun (WGS) entry which is preliminary data.</text>
</comment>
<organism evidence="1 2">
    <name type="scientific">Pararhodobacter zhoushanensis</name>
    <dbReference type="NCBI Taxonomy" id="2479545"/>
    <lineage>
        <taxon>Bacteria</taxon>
        <taxon>Pseudomonadati</taxon>
        <taxon>Pseudomonadota</taxon>
        <taxon>Alphaproteobacteria</taxon>
        <taxon>Rhodobacterales</taxon>
        <taxon>Paracoccaceae</taxon>
        <taxon>Pararhodobacter</taxon>
    </lineage>
</organism>